<dbReference type="AlphaFoldDB" id="A0A835FPZ7"/>
<evidence type="ECO:0000313" key="8">
    <source>
        <dbReference type="EMBL" id="KAF8766323.1"/>
    </source>
</evidence>
<keyword evidence="3" id="KW-0862">Zinc</keyword>
<keyword evidence="1" id="KW-0479">Metal-binding</keyword>
<name>A0A835FPZ7_9POAL</name>
<dbReference type="GO" id="GO:0008270">
    <property type="term" value="F:zinc ion binding"/>
    <property type="evidence" value="ECO:0007669"/>
    <property type="project" value="UniProtKB-KW"/>
</dbReference>
<comment type="caution">
    <text evidence="8">The sequence shown here is derived from an EMBL/GenBank/DDBJ whole genome shotgun (WGS) entry which is preliminary data.</text>
</comment>
<feature type="domain" description="GRF-type" evidence="7">
    <location>
        <begin position="37"/>
        <end position="83"/>
    </location>
</feature>
<gene>
    <name evidence="8" type="ORF">HU200_007840</name>
</gene>
<dbReference type="PROSITE" id="PS51999">
    <property type="entry name" value="ZF_GRF"/>
    <property type="match status" value="1"/>
</dbReference>
<evidence type="ECO:0000256" key="4">
    <source>
        <dbReference type="PROSITE-ProRule" id="PRU01343"/>
    </source>
</evidence>
<keyword evidence="6" id="KW-0812">Transmembrane</keyword>
<dbReference type="EMBL" id="JACEFO010000520">
    <property type="protein sequence ID" value="KAF8766323.1"/>
    <property type="molecule type" value="Genomic_DNA"/>
</dbReference>
<sequence length="154" mass="17518">MSRRRSESSTASRSSLLRAHESSTTMGKETGFPLIECTRCGMARVLELRAWTDANNGRVFFKCPRNIPGAREKCGFFYWQKEYFDELVRMRKITVHEEALTDGCEDEAGSGHVPDHKVSNIDIEAKMDIMIRIVKMLFFVVFVGVAVGIMYALK</sequence>
<keyword evidence="6" id="KW-0472">Membrane</keyword>
<evidence type="ECO:0000256" key="3">
    <source>
        <dbReference type="ARBA" id="ARBA00022833"/>
    </source>
</evidence>
<proteinExistence type="predicted"/>
<evidence type="ECO:0000313" key="9">
    <source>
        <dbReference type="Proteomes" id="UP000636709"/>
    </source>
</evidence>
<feature type="region of interest" description="Disordered" evidence="5">
    <location>
        <begin position="1"/>
        <end position="27"/>
    </location>
</feature>
<dbReference type="PANTHER" id="PTHR33680:SF7">
    <property type="entry name" value="OS02G0474200 PROTEIN"/>
    <property type="match status" value="1"/>
</dbReference>
<evidence type="ECO:0000259" key="7">
    <source>
        <dbReference type="PROSITE" id="PS51999"/>
    </source>
</evidence>
<protein>
    <recommendedName>
        <fullName evidence="7">GRF-type domain-containing protein</fullName>
    </recommendedName>
</protein>
<accession>A0A835FPZ7</accession>
<dbReference type="OrthoDB" id="679386at2759"/>
<evidence type="ECO:0000256" key="1">
    <source>
        <dbReference type="ARBA" id="ARBA00022723"/>
    </source>
</evidence>
<keyword evidence="2 4" id="KW-0863">Zinc-finger</keyword>
<evidence type="ECO:0000256" key="5">
    <source>
        <dbReference type="SAM" id="MobiDB-lite"/>
    </source>
</evidence>
<feature type="transmembrane region" description="Helical" evidence="6">
    <location>
        <begin position="136"/>
        <end position="153"/>
    </location>
</feature>
<reference evidence="8" key="1">
    <citation type="submission" date="2020-07" db="EMBL/GenBank/DDBJ databases">
        <title>Genome sequence and genetic diversity analysis of an under-domesticated orphan crop, white fonio (Digitaria exilis).</title>
        <authorList>
            <person name="Bennetzen J.L."/>
            <person name="Chen S."/>
            <person name="Ma X."/>
            <person name="Wang X."/>
            <person name="Yssel A.E.J."/>
            <person name="Chaluvadi S.R."/>
            <person name="Johnson M."/>
            <person name="Gangashetty P."/>
            <person name="Hamidou F."/>
            <person name="Sanogo M.D."/>
            <person name="Zwaenepoel A."/>
            <person name="Wallace J."/>
            <person name="Van De Peer Y."/>
            <person name="Van Deynze A."/>
        </authorList>
    </citation>
    <scope>NUCLEOTIDE SEQUENCE</scope>
    <source>
        <tissue evidence="8">Leaves</tissue>
    </source>
</reference>
<dbReference type="Proteomes" id="UP000636709">
    <property type="component" value="Unassembled WGS sequence"/>
</dbReference>
<keyword evidence="9" id="KW-1185">Reference proteome</keyword>
<organism evidence="8 9">
    <name type="scientific">Digitaria exilis</name>
    <dbReference type="NCBI Taxonomy" id="1010633"/>
    <lineage>
        <taxon>Eukaryota</taxon>
        <taxon>Viridiplantae</taxon>
        <taxon>Streptophyta</taxon>
        <taxon>Embryophyta</taxon>
        <taxon>Tracheophyta</taxon>
        <taxon>Spermatophyta</taxon>
        <taxon>Magnoliopsida</taxon>
        <taxon>Liliopsida</taxon>
        <taxon>Poales</taxon>
        <taxon>Poaceae</taxon>
        <taxon>PACMAD clade</taxon>
        <taxon>Panicoideae</taxon>
        <taxon>Panicodae</taxon>
        <taxon>Paniceae</taxon>
        <taxon>Anthephorinae</taxon>
        <taxon>Digitaria</taxon>
    </lineage>
</organism>
<dbReference type="InterPro" id="IPR010666">
    <property type="entry name" value="Znf_GRF"/>
</dbReference>
<evidence type="ECO:0000256" key="2">
    <source>
        <dbReference type="ARBA" id="ARBA00022771"/>
    </source>
</evidence>
<keyword evidence="6" id="KW-1133">Transmembrane helix</keyword>
<feature type="compositionally biased region" description="Low complexity" evidence="5">
    <location>
        <begin position="8"/>
        <end position="17"/>
    </location>
</feature>
<evidence type="ECO:0000256" key="6">
    <source>
        <dbReference type="SAM" id="Phobius"/>
    </source>
</evidence>
<dbReference type="Pfam" id="PF06839">
    <property type="entry name" value="Zn_ribbon_GRF"/>
    <property type="match status" value="1"/>
</dbReference>
<dbReference type="PANTHER" id="PTHR33680">
    <property type="entry name" value="OS07G0190500 PROTEIN"/>
    <property type="match status" value="1"/>
</dbReference>